<dbReference type="InterPro" id="IPR046525">
    <property type="entry name" value="DUF6702"/>
</dbReference>
<reference evidence="1 2" key="1">
    <citation type="submission" date="2016-10" db="EMBL/GenBank/DDBJ databases">
        <authorList>
            <person name="de Groot N.N."/>
        </authorList>
    </citation>
    <scope>NUCLEOTIDE SEQUENCE [LARGE SCALE GENOMIC DNA]</scope>
    <source>
        <strain evidence="1 2">CGMCC 1.6114</strain>
    </source>
</reference>
<dbReference type="RefSeq" id="WP_074977664.1">
    <property type="nucleotide sequence ID" value="NZ_FPAG01000003.1"/>
</dbReference>
<gene>
    <name evidence="1" type="ORF">SAMN04487906_1244</name>
</gene>
<accession>A0A1I6RQP9</accession>
<dbReference type="Pfam" id="PF20420">
    <property type="entry name" value="DUF6702"/>
    <property type="match status" value="1"/>
</dbReference>
<dbReference type="OrthoDB" id="5735516at2"/>
<evidence type="ECO:0000313" key="2">
    <source>
        <dbReference type="Proteomes" id="UP000183209"/>
    </source>
</evidence>
<evidence type="ECO:0000313" key="1">
    <source>
        <dbReference type="EMBL" id="SFS67063.1"/>
    </source>
</evidence>
<name>A0A1I6RQP9_9FLAO</name>
<dbReference type="AlphaFoldDB" id="A0A1I6RQP9"/>
<dbReference type="Proteomes" id="UP000183209">
    <property type="component" value="Unassembled WGS sequence"/>
</dbReference>
<sequence>MKKIKKFILILILPLFAFTTLHKFYVSVTNINYSDQDKSLQIISRIFIDDFEDTLEERYQIKPKLMSDKEMSNIDLYIERYLKHHLNVKVNNKKVDLKYLGKEYDNDVVKCYIEIEGIDADALKSIEVENSLLFELFEKQNNIVHFKIDDLRKSFSLISGNDKALLNF</sequence>
<evidence type="ECO:0008006" key="3">
    <source>
        <dbReference type="Google" id="ProtNLM"/>
    </source>
</evidence>
<dbReference type="EMBL" id="FPAG01000003">
    <property type="protein sequence ID" value="SFS67063.1"/>
    <property type="molecule type" value="Genomic_DNA"/>
</dbReference>
<proteinExistence type="predicted"/>
<protein>
    <recommendedName>
        <fullName evidence="3">Peptidase E</fullName>
    </recommendedName>
</protein>
<organism evidence="1 2">
    <name type="scientific">Zhouia amylolytica</name>
    <dbReference type="NCBI Taxonomy" id="376730"/>
    <lineage>
        <taxon>Bacteria</taxon>
        <taxon>Pseudomonadati</taxon>
        <taxon>Bacteroidota</taxon>
        <taxon>Flavobacteriia</taxon>
        <taxon>Flavobacteriales</taxon>
        <taxon>Flavobacteriaceae</taxon>
        <taxon>Zhouia</taxon>
    </lineage>
</organism>